<organism evidence="6 7">
    <name type="scientific">Oligosphaera ethanolica</name>
    <dbReference type="NCBI Taxonomy" id="760260"/>
    <lineage>
        <taxon>Bacteria</taxon>
        <taxon>Pseudomonadati</taxon>
        <taxon>Lentisphaerota</taxon>
        <taxon>Oligosphaeria</taxon>
        <taxon>Oligosphaerales</taxon>
        <taxon>Oligosphaeraceae</taxon>
        <taxon>Oligosphaera</taxon>
    </lineage>
</organism>
<keyword evidence="3" id="KW-0560">Oxidoreductase</keyword>
<dbReference type="Gene3D" id="3.50.50.60">
    <property type="entry name" value="FAD/NAD(P)-binding domain"/>
    <property type="match status" value="1"/>
</dbReference>
<evidence type="ECO:0000256" key="1">
    <source>
        <dbReference type="ARBA" id="ARBA00022485"/>
    </source>
</evidence>
<evidence type="ECO:0000313" key="6">
    <source>
        <dbReference type="EMBL" id="MDQ0289248.1"/>
    </source>
</evidence>
<protein>
    <recommendedName>
        <fullName evidence="8">FAD-dependent oxidoreductase</fullName>
    </recommendedName>
</protein>
<dbReference type="Pfam" id="PF12831">
    <property type="entry name" value="FAD_oxidored"/>
    <property type="match status" value="1"/>
</dbReference>
<dbReference type="RefSeq" id="WP_307260634.1">
    <property type="nucleotide sequence ID" value="NZ_JAUSVL010000001.1"/>
</dbReference>
<dbReference type="GO" id="GO:0046872">
    <property type="term" value="F:metal ion binding"/>
    <property type="evidence" value="ECO:0007669"/>
    <property type="project" value="UniProtKB-KW"/>
</dbReference>
<evidence type="ECO:0000256" key="4">
    <source>
        <dbReference type="ARBA" id="ARBA00023004"/>
    </source>
</evidence>
<dbReference type="Proteomes" id="UP001238163">
    <property type="component" value="Unassembled WGS sequence"/>
</dbReference>
<evidence type="ECO:0000256" key="3">
    <source>
        <dbReference type="ARBA" id="ARBA00023002"/>
    </source>
</evidence>
<dbReference type="GO" id="GO:0051539">
    <property type="term" value="F:4 iron, 4 sulfur cluster binding"/>
    <property type="evidence" value="ECO:0007669"/>
    <property type="project" value="UniProtKB-KW"/>
</dbReference>
<reference evidence="6" key="1">
    <citation type="submission" date="2023-07" db="EMBL/GenBank/DDBJ databases">
        <title>Genomic Encyclopedia of Type Strains, Phase IV (KMG-IV): sequencing the most valuable type-strain genomes for metagenomic binning, comparative biology and taxonomic classification.</title>
        <authorList>
            <person name="Goeker M."/>
        </authorList>
    </citation>
    <scope>NUCLEOTIDE SEQUENCE</scope>
    <source>
        <strain evidence="6">DSM 24202</strain>
    </source>
</reference>
<sequence>MEIYDVCIAGGGTAGAIAAIQSGRLGAKTILIEMTGQLGGTMTSGGVSAPAYFWSPLRQIIAGIGWEIATKCQQLGGANIPDFTVRNPRRPSYHLGVNAPLWAILCEEACIQAGVHIHYHEVFFKVAKHDSEFWHVETVGKNCHHSFLTREIVDCTGDANIVAMLGLPRTRDEIRQPGTLEFRIGGIDPNTLNADAVQKAYDQAMADGTLKHGDFCYANRPFIDYIKSGGGNLQHVFGADSTTSPLLTQANIDGHQGLLRMLRFLKTVPGCEGAKITYMADDCTARDTWRIVGETTVTYDDYMNARHFPDAVAYTLYFIDVHNDTGTYQEFLPPEKVPTLPLGCLIPKDAERIMVAGRILASDKLAHSALRVEASCMAMGQAAGAAAAMGALRKMPSRSVPLADLRQALRDHGAIVP</sequence>
<name>A0AAE3VEY8_9BACT</name>
<evidence type="ECO:0000313" key="7">
    <source>
        <dbReference type="Proteomes" id="UP001238163"/>
    </source>
</evidence>
<evidence type="ECO:0000256" key="2">
    <source>
        <dbReference type="ARBA" id="ARBA00022723"/>
    </source>
</evidence>
<proteinExistence type="predicted"/>
<dbReference type="SUPFAM" id="SSF51905">
    <property type="entry name" value="FAD/NAD(P)-binding domain"/>
    <property type="match status" value="1"/>
</dbReference>
<keyword evidence="7" id="KW-1185">Reference proteome</keyword>
<evidence type="ECO:0000256" key="5">
    <source>
        <dbReference type="ARBA" id="ARBA00023014"/>
    </source>
</evidence>
<dbReference type="PANTHER" id="PTHR43498:SF1">
    <property type="entry name" value="COB--COM HETERODISULFIDE REDUCTASE IRON-SULFUR SUBUNIT A"/>
    <property type="match status" value="1"/>
</dbReference>
<keyword evidence="5" id="KW-0411">Iron-sulfur</keyword>
<keyword evidence="4" id="KW-0408">Iron</keyword>
<dbReference type="EMBL" id="JAUSVL010000001">
    <property type="protein sequence ID" value="MDQ0289248.1"/>
    <property type="molecule type" value="Genomic_DNA"/>
</dbReference>
<comment type="caution">
    <text evidence="6">The sequence shown here is derived from an EMBL/GenBank/DDBJ whole genome shotgun (WGS) entry which is preliminary data.</text>
</comment>
<accession>A0AAE3VEY8</accession>
<dbReference type="InterPro" id="IPR039650">
    <property type="entry name" value="HdrA-like"/>
</dbReference>
<dbReference type="GO" id="GO:0016491">
    <property type="term" value="F:oxidoreductase activity"/>
    <property type="evidence" value="ECO:0007669"/>
    <property type="project" value="UniProtKB-KW"/>
</dbReference>
<evidence type="ECO:0008006" key="8">
    <source>
        <dbReference type="Google" id="ProtNLM"/>
    </source>
</evidence>
<keyword evidence="2" id="KW-0479">Metal-binding</keyword>
<keyword evidence="1" id="KW-0004">4Fe-4S</keyword>
<dbReference type="AlphaFoldDB" id="A0AAE3VEY8"/>
<gene>
    <name evidence="6" type="ORF">J3R75_001355</name>
</gene>
<dbReference type="PANTHER" id="PTHR43498">
    <property type="entry name" value="FERREDOXIN:COB-COM HETERODISULFIDE REDUCTASE SUBUNIT A"/>
    <property type="match status" value="1"/>
</dbReference>
<dbReference type="InterPro" id="IPR036188">
    <property type="entry name" value="FAD/NAD-bd_sf"/>
</dbReference>